<dbReference type="InterPro" id="IPR031424">
    <property type="entry name" value="QVR-like"/>
</dbReference>
<dbReference type="GO" id="GO:0032222">
    <property type="term" value="P:regulation of synaptic transmission, cholinergic"/>
    <property type="evidence" value="ECO:0007669"/>
    <property type="project" value="InterPro"/>
</dbReference>
<keyword evidence="4 9" id="KW-0732">Signal</keyword>
<feature type="chain" id="PRO_5008581512" evidence="9">
    <location>
        <begin position="23"/>
        <end position="183"/>
    </location>
</feature>
<keyword evidence="7" id="KW-0325">Glycoprotein</keyword>
<keyword evidence="6" id="KW-0472">Membrane</keyword>
<dbReference type="AlphaFoldDB" id="A0A1B6DUG0"/>
<keyword evidence="2" id="KW-0336">GPI-anchor</keyword>
<dbReference type="InterPro" id="IPR050975">
    <property type="entry name" value="Sleep_regulator"/>
</dbReference>
<evidence type="ECO:0000256" key="7">
    <source>
        <dbReference type="ARBA" id="ARBA00023180"/>
    </source>
</evidence>
<evidence type="ECO:0000256" key="8">
    <source>
        <dbReference type="ARBA" id="ARBA00023288"/>
    </source>
</evidence>
<feature type="signal peptide" evidence="9">
    <location>
        <begin position="1"/>
        <end position="22"/>
    </location>
</feature>
<evidence type="ECO:0000256" key="3">
    <source>
        <dbReference type="ARBA" id="ARBA00022692"/>
    </source>
</evidence>
<gene>
    <name evidence="10" type="ORF">g.9300</name>
</gene>
<name>A0A1B6DUG0_9HEMI</name>
<comment type="subcellular location">
    <subcellularLocation>
        <location evidence="1">Membrane</location>
        <topology evidence="1">Lipid-anchor</topology>
        <topology evidence="1">GPI-anchor</topology>
    </subcellularLocation>
</comment>
<keyword evidence="3" id="KW-0812">Transmembrane</keyword>
<dbReference type="EMBL" id="GEDC01007982">
    <property type="protein sequence ID" value="JAS29316.1"/>
    <property type="molecule type" value="Transcribed_RNA"/>
</dbReference>
<evidence type="ECO:0000256" key="6">
    <source>
        <dbReference type="ARBA" id="ARBA00023136"/>
    </source>
</evidence>
<sequence>MDCLNFILQITLLAAVVQSGEGIRCYLCNSAVNSKCSDPFTPDSSMQTVECSPDSLKYASNAMSSLRNTLKVFGIDTPDVFKGLGIDTNKLFEVPDFSKAICQKVDIRTQDFKQTTTIRTCSMPKSSDLDTCANFRKFWDGSDDVKVTYCGLCDEAGCNGAAGVLPKIFIVVLLSALVLCLRF</sequence>
<evidence type="ECO:0000256" key="5">
    <source>
        <dbReference type="ARBA" id="ARBA00022989"/>
    </source>
</evidence>
<dbReference type="PANTHER" id="PTHR33562:SF2">
    <property type="entry name" value="PROTEIN QUIVER"/>
    <property type="match status" value="1"/>
</dbReference>
<accession>A0A1B6DUG0</accession>
<evidence type="ECO:0000256" key="9">
    <source>
        <dbReference type="SAM" id="SignalP"/>
    </source>
</evidence>
<dbReference type="GO" id="GO:0098552">
    <property type="term" value="C:side of membrane"/>
    <property type="evidence" value="ECO:0007669"/>
    <property type="project" value="UniProtKB-KW"/>
</dbReference>
<evidence type="ECO:0000256" key="2">
    <source>
        <dbReference type="ARBA" id="ARBA00022622"/>
    </source>
</evidence>
<proteinExistence type="predicted"/>
<keyword evidence="5" id="KW-1133">Transmembrane helix</keyword>
<protein>
    <submittedName>
        <fullName evidence="10">Uncharacterized protein</fullName>
    </submittedName>
</protein>
<evidence type="ECO:0000313" key="10">
    <source>
        <dbReference type="EMBL" id="JAS29316.1"/>
    </source>
</evidence>
<organism evidence="10">
    <name type="scientific">Clastoptera arizonana</name>
    <name type="common">Arizona spittle bug</name>
    <dbReference type="NCBI Taxonomy" id="38151"/>
    <lineage>
        <taxon>Eukaryota</taxon>
        <taxon>Metazoa</taxon>
        <taxon>Ecdysozoa</taxon>
        <taxon>Arthropoda</taxon>
        <taxon>Hexapoda</taxon>
        <taxon>Insecta</taxon>
        <taxon>Pterygota</taxon>
        <taxon>Neoptera</taxon>
        <taxon>Paraneoptera</taxon>
        <taxon>Hemiptera</taxon>
        <taxon>Auchenorrhyncha</taxon>
        <taxon>Cercopoidea</taxon>
        <taxon>Clastopteridae</taxon>
        <taxon>Clastoptera</taxon>
    </lineage>
</organism>
<evidence type="ECO:0000256" key="1">
    <source>
        <dbReference type="ARBA" id="ARBA00004589"/>
    </source>
</evidence>
<dbReference type="PANTHER" id="PTHR33562">
    <property type="entry name" value="ATILLA, ISOFORM B-RELATED-RELATED"/>
    <property type="match status" value="1"/>
</dbReference>
<keyword evidence="8" id="KW-0449">Lipoprotein</keyword>
<evidence type="ECO:0000256" key="4">
    <source>
        <dbReference type="ARBA" id="ARBA00022729"/>
    </source>
</evidence>
<dbReference type="Pfam" id="PF17064">
    <property type="entry name" value="QVR"/>
    <property type="match status" value="1"/>
</dbReference>
<dbReference type="GO" id="GO:0030431">
    <property type="term" value="P:sleep"/>
    <property type="evidence" value="ECO:0007669"/>
    <property type="project" value="InterPro"/>
</dbReference>
<reference evidence="10" key="1">
    <citation type="submission" date="2015-12" db="EMBL/GenBank/DDBJ databases">
        <title>De novo transcriptome assembly of four potential Pierce s Disease insect vectors from Arizona vineyards.</title>
        <authorList>
            <person name="Tassone E.E."/>
        </authorList>
    </citation>
    <scope>NUCLEOTIDE SEQUENCE</scope>
</reference>